<comment type="caution">
    <text evidence="1">The sequence shown here is derived from an EMBL/GenBank/DDBJ whole genome shotgun (WGS) entry which is preliminary data.</text>
</comment>
<reference evidence="1" key="2">
    <citation type="journal article" date="2022" name="New Phytol.">
        <title>Evolutionary transition to the ectomycorrhizal habit in the genomes of a hyperdiverse lineage of mushroom-forming fungi.</title>
        <authorList>
            <person name="Looney B."/>
            <person name="Miyauchi S."/>
            <person name="Morin E."/>
            <person name="Drula E."/>
            <person name="Courty P.E."/>
            <person name="Kohler A."/>
            <person name="Kuo A."/>
            <person name="LaButti K."/>
            <person name="Pangilinan J."/>
            <person name="Lipzen A."/>
            <person name="Riley R."/>
            <person name="Andreopoulos W."/>
            <person name="He G."/>
            <person name="Johnson J."/>
            <person name="Nolan M."/>
            <person name="Tritt A."/>
            <person name="Barry K.W."/>
            <person name="Grigoriev I.V."/>
            <person name="Nagy L.G."/>
            <person name="Hibbett D."/>
            <person name="Henrissat B."/>
            <person name="Matheny P.B."/>
            <person name="Labbe J."/>
            <person name="Martin F.M."/>
        </authorList>
    </citation>
    <scope>NUCLEOTIDE SEQUENCE</scope>
    <source>
        <strain evidence="1">FP105234-sp</strain>
    </source>
</reference>
<evidence type="ECO:0000313" key="1">
    <source>
        <dbReference type="EMBL" id="KAI0042391.1"/>
    </source>
</evidence>
<evidence type="ECO:0000313" key="2">
    <source>
        <dbReference type="Proteomes" id="UP000814033"/>
    </source>
</evidence>
<gene>
    <name evidence="1" type="ORF">FA95DRAFT_1564352</name>
</gene>
<accession>A0ACB8RFI2</accession>
<sequence>MLICWEAMLPPTLCAIAILVMYIYWQTHHTVQTWVPAVQGILGKLHVISLFFYLNGRIEIACTGSQDLPYRSTLTIPMDGMVWSAPHGPVRDASHSPVNMSRTTQSLSTHAAPPHFLGTLPFPGQNRPWRTTRRVKHVRGVTRCLRR</sequence>
<keyword evidence="2" id="KW-1185">Reference proteome</keyword>
<dbReference type="EMBL" id="MU276068">
    <property type="protein sequence ID" value="KAI0042391.1"/>
    <property type="molecule type" value="Genomic_DNA"/>
</dbReference>
<name>A0ACB8RFI2_9AGAM</name>
<organism evidence="1 2">
    <name type="scientific">Auriscalpium vulgare</name>
    <dbReference type="NCBI Taxonomy" id="40419"/>
    <lineage>
        <taxon>Eukaryota</taxon>
        <taxon>Fungi</taxon>
        <taxon>Dikarya</taxon>
        <taxon>Basidiomycota</taxon>
        <taxon>Agaricomycotina</taxon>
        <taxon>Agaricomycetes</taxon>
        <taxon>Russulales</taxon>
        <taxon>Auriscalpiaceae</taxon>
        <taxon>Auriscalpium</taxon>
    </lineage>
</organism>
<protein>
    <submittedName>
        <fullName evidence="1">Uncharacterized protein</fullName>
    </submittedName>
</protein>
<reference evidence="1" key="1">
    <citation type="submission" date="2021-02" db="EMBL/GenBank/DDBJ databases">
        <authorList>
            <consortium name="DOE Joint Genome Institute"/>
            <person name="Ahrendt S."/>
            <person name="Looney B.P."/>
            <person name="Miyauchi S."/>
            <person name="Morin E."/>
            <person name="Drula E."/>
            <person name="Courty P.E."/>
            <person name="Chicoki N."/>
            <person name="Fauchery L."/>
            <person name="Kohler A."/>
            <person name="Kuo A."/>
            <person name="Labutti K."/>
            <person name="Pangilinan J."/>
            <person name="Lipzen A."/>
            <person name="Riley R."/>
            <person name="Andreopoulos W."/>
            <person name="He G."/>
            <person name="Johnson J."/>
            <person name="Barry K.W."/>
            <person name="Grigoriev I.V."/>
            <person name="Nagy L."/>
            <person name="Hibbett D."/>
            <person name="Henrissat B."/>
            <person name="Matheny P.B."/>
            <person name="Labbe J."/>
            <person name="Martin F."/>
        </authorList>
    </citation>
    <scope>NUCLEOTIDE SEQUENCE</scope>
    <source>
        <strain evidence="1">FP105234-sp</strain>
    </source>
</reference>
<dbReference type="Proteomes" id="UP000814033">
    <property type="component" value="Unassembled WGS sequence"/>
</dbReference>
<feature type="non-terminal residue" evidence="1">
    <location>
        <position position="147"/>
    </location>
</feature>
<proteinExistence type="predicted"/>